<organism evidence="2 3">
    <name type="scientific">Reinekea blandensis MED297</name>
    <dbReference type="NCBI Taxonomy" id="314283"/>
    <lineage>
        <taxon>Bacteria</taxon>
        <taxon>Pseudomonadati</taxon>
        <taxon>Pseudomonadota</taxon>
        <taxon>Gammaproteobacteria</taxon>
        <taxon>Oceanospirillales</taxon>
        <taxon>Saccharospirillaceae</taxon>
        <taxon>Reinekea</taxon>
    </lineage>
</organism>
<keyword evidence="1" id="KW-0812">Transmembrane</keyword>
<dbReference type="Proteomes" id="UP000005953">
    <property type="component" value="Unassembled WGS sequence"/>
</dbReference>
<evidence type="ECO:0000256" key="1">
    <source>
        <dbReference type="SAM" id="Phobius"/>
    </source>
</evidence>
<comment type="caution">
    <text evidence="2">The sequence shown here is derived from an EMBL/GenBank/DDBJ whole genome shotgun (WGS) entry which is preliminary data.</text>
</comment>
<dbReference type="RefSeq" id="WP_008044378.1">
    <property type="nucleotide sequence ID" value="NZ_CH724151.1"/>
</dbReference>
<feature type="transmembrane region" description="Helical" evidence="1">
    <location>
        <begin position="51"/>
        <end position="76"/>
    </location>
</feature>
<feature type="transmembrane region" description="Helical" evidence="1">
    <location>
        <begin position="20"/>
        <end position="45"/>
    </location>
</feature>
<keyword evidence="3" id="KW-1185">Reference proteome</keyword>
<evidence type="ECO:0000313" key="3">
    <source>
        <dbReference type="Proteomes" id="UP000005953"/>
    </source>
</evidence>
<dbReference type="EMBL" id="AAOE01000043">
    <property type="protein sequence ID" value="EAR07421.1"/>
    <property type="molecule type" value="Genomic_DNA"/>
</dbReference>
<sequence>MMKNRMSYDVYDPEDRETSLLGGLFRFLAYAVVGVLVLSCGLWLIGAVFGIAIGLLSLAITLAPFVIVGWLVWSIIRAILV</sequence>
<keyword evidence="1" id="KW-1133">Transmembrane helix</keyword>
<dbReference type="AlphaFoldDB" id="A4BKB6"/>
<reference evidence="2 3" key="1">
    <citation type="submission" date="2006-02" db="EMBL/GenBank/DDBJ databases">
        <authorList>
            <person name="Pinhassi J."/>
            <person name="Pedros-Alio C."/>
            <person name="Ferriera S."/>
            <person name="Johnson J."/>
            <person name="Kravitz S."/>
            <person name="Halpern A."/>
            <person name="Remington K."/>
            <person name="Beeson K."/>
            <person name="Tran B."/>
            <person name="Rogers Y.-H."/>
            <person name="Friedman R."/>
            <person name="Venter J.C."/>
        </authorList>
    </citation>
    <scope>NUCLEOTIDE SEQUENCE [LARGE SCALE GENOMIC DNA]</scope>
    <source>
        <strain evidence="2 3">MED297</strain>
    </source>
</reference>
<gene>
    <name evidence="2" type="ORF">MED297_19017</name>
</gene>
<accession>A4BKB6</accession>
<name>A4BKB6_9GAMM</name>
<dbReference type="HOGENOM" id="CLU_2571376_0_0_6"/>
<protein>
    <submittedName>
        <fullName evidence="2">Uncharacterized protein</fullName>
    </submittedName>
</protein>
<keyword evidence="1" id="KW-0472">Membrane</keyword>
<evidence type="ECO:0000313" key="2">
    <source>
        <dbReference type="EMBL" id="EAR07421.1"/>
    </source>
</evidence>
<proteinExistence type="predicted"/>